<dbReference type="EnsemblProtists" id="EOD06763">
    <property type="protein sequence ID" value="EOD06763"/>
    <property type="gene ID" value="EMIHUDRAFT_438648"/>
</dbReference>
<feature type="compositionally biased region" description="Low complexity" evidence="1">
    <location>
        <begin position="181"/>
        <end position="201"/>
    </location>
</feature>
<keyword evidence="3" id="KW-1185">Reference proteome</keyword>
<name>A0A0D3I678_EMIH1</name>
<feature type="compositionally biased region" description="Low complexity" evidence="1">
    <location>
        <begin position="65"/>
        <end position="75"/>
    </location>
</feature>
<sequence length="209" mass="23116">MISRISGRWRSTSRARRSSSSSSRRATSAPRTASERSARRSRRTSRSSSSKKRTLKRAAGRSRRCAASAPRTCSRPSLTTTGRSRFGIASMSFSSSRSRSSPRRCSSARPTFWTGPPFRSACRVSSRASRSPFPNRARSGPRQPTRGRWRWPMRSPPLLPQIVRPPVSRSAPPMIGRPARRTCCSTSTRTASSATSGWPSRSSRRGRTG</sequence>
<evidence type="ECO:0000313" key="2">
    <source>
        <dbReference type="EnsemblProtists" id="EOD06763"/>
    </source>
</evidence>
<dbReference type="HOGENOM" id="CLU_1317580_0_0_1"/>
<accession>A0A0D3I678</accession>
<dbReference type="PaxDb" id="2903-EOD06763"/>
<organism evidence="2 3">
    <name type="scientific">Emiliania huxleyi (strain CCMP1516)</name>
    <dbReference type="NCBI Taxonomy" id="280463"/>
    <lineage>
        <taxon>Eukaryota</taxon>
        <taxon>Haptista</taxon>
        <taxon>Haptophyta</taxon>
        <taxon>Prymnesiophyceae</taxon>
        <taxon>Isochrysidales</taxon>
        <taxon>Noelaerhabdaceae</taxon>
        <taxon>Emiliania</taxon>
    </lineage>
</organism>
<feature type="compositionally biased region" description="Basic residues" evidence="1">
    <location>
        <begin position="39"/>
        <end position="64"/>
    </location>
</feature>
<evidence type="ECO:0000256" key="1">
    <source>
        <dbReference type="SAM" id="MobiDB-lite"/>
    </source>
</evidence>
<feature type="region of interest" description="Disordered" evidence="1">
    <location>
        <begin position="1"/>
        <end position="209"/>
    </location>
</feature>
<dbReference type="GeneID" id="17252890"/>
<protein>
    <submittedName>
        <fullName evidence="2">Uncharacterized protein</fullName>
    </submittedName>
</protein>
<feature type="compositionally biased region" description="Low complexity" evidence="1">
    <location>
        <begin position="84"/>
        <end position="109"/>
    </location>
</feature>
<proteinExistence type="predicted"/>
<dbReference type="KEGG" id="ehx:EMIHUDRAFT_438648"/>
<dbReference type="Proteomes" id="UP000013827">
    <property type="component" value="Unassembled WGS sequence"/>
</dbReference>
<evidence type="ECO:0000313" key="3">
    <source>
        <dbReference type="Proteomes" id="UP000013827"/>
    </source>
</evidence>
<feature type="compositionally biased region" description="Low complexity" evidence="1">
    <location>
        <begin position="119"/>
        <end position="131"/>
    </location>
</feature>
<feature type="compositionally biased region" description="Low complexity" evidence="1">
    <location>
        <begin position="18"/>
        <end position="32"/>
    </location>
</feature>
<reference evidence="3" key="1">
    <citation type="journal article" date="2013" name="Nature">
        <title>Pan genome of the phytoplankton Emiliania underpins its global distribution.</title>
        <authorList>
            <person name="Read B.A."/>
            <person name="Kegel J."/>
            <person name="Klute M.J."/>
            <person name="Kuo A."/>
            <person name="Lefebvre S.C."/>
            <person name="Maumus F."/>
            <person name="Mayer C."/>
            <person name="Miller J."/>
            <person name="Monier A."/>
            <person name="Salamov A."/>
            <person name="Young J."/>
            <person name="Aguilar M."/>
            <person name="Claverie J.M."/>
            <person name="Frickenhaus S."/>
            <person name="Gonzalez K."/>
            <person name="Herman E.K."/>
            <person name="Lin Y.C."/>
            <person name="Napier J."/>
            <person name="Ogata H."/>
            <person name="Sarno A.F."/>
            <person name="Shmutz J."/>
            <person name="Schroeder D."/>
            <person name="de Vargas C."/>
            <person name="Verret F."/>
            <person name="von Dassow P."/>
            <person name="Valentin K."/>
            <person name="Van de Peer Y."/>
            <person name="Wheeler G."/>
            <person name="Dacks J.B."/>
            <person name="Delwiche C.F."/>
            <person name="Dyhrman S.T."/>
            <person name="Glockner G."/>
            <person name="John U."/>
            <person name="Richards T."/>
            <person name="Worden A.Z."/>
            <person name="Zhang X."/>
            <person name="Grigoriev I.V."/>
            <person name="Allen A.E."/>
            <person name="Bidle K."/>
            <person name="Borodovsky M."/>
            <person name="Bowler C."/>
            <person name="Brownlee C."/>
            <person name="Cock J.M."/>
            <person name="Elias M."/>
            <person name="Gladyshev V.N."/>
            <person name="Groth M."/>
            <person name="Guda C."/>
            <person name="Hadaegh A."/>
            <person name="Iglesias-Rodriguez M.D."/>
            <person name="Jenkins J."/>
            <person name="Jones B.M."/>
            <person name="Lawson T."/>
            <person name="Leese F."/>
            <person name="Lindquist E."/>
            <person name="Lobanov A."/>
            <person name="Lomsadze A."/>
            <person name="Malik S.B."/>
            <person name="Marsh M.E."/>
            <person name="Mackinder L."/>
            <person name="Mock T."/>
            <person name="Mueller-Roeber B."/>
            <person name="Pagarete A."/>
            <person name="Parker M."/>
            <person name="Probert I."/>
            <person name="Quesneville H."/>
            <person name="Raines C."/>
            <person name="Rensing S.A."/>
            <person name="Riano-Pachon D.M."/>
            <person name="Richier S."/>
            <person name="Rokitta S."/>
            <person name="Shiraiwa Y."/>
            <person name="Soanes D.M."/>
            <person name="van der Giezen M."/>
            <person name="Wahlund T.M."/>
            <person name="Williams B."/>
            <person name="Wilson W."/>
            <person name="Wolfe G."/>
            <person name="Wurch L.L."/>
        </authorList>
    </citation>
    <scope>NUCLEOTIDE SEQUENCE</scope>
</reference>
<dbReference type="RefSeq" id="XP_005759192.1">
    <property type="nucleotide sequence ID" value="XM_005759135.1"/>
</dbReference>
<dbReference type="AlphaFoldDB" id="A0A0D3I678"/>
<reference evidence="2" key="2">
    <citation type="submission" date="2024-10" db="UniProtKB">
        <authorList>
            <consortium name="EnsemblProtists"/>
        </authorList>
    </citation>
    <scope>IDENTIFICATION</scope>
</reference>